<evidence type="ECO:0000313" key="3">
    <source>
        <dbReference type="Proteomes" id="UP000644115"/>
    </source>
</evidence>
<keyword evidence="3" id="KW-1185">Reference proteome</keyword>
<organism evidence="2 3">
    <name type="scientific">Lentihominibacter faecis</name>
    <dbReference type="NCBI Taxonomy" id="2764712"/>
    <lineage>
        <taxon>Bacteria</taxon>
        <taxon>Bacillati</taxon>
        <taxon>Bacillota</taxon>
        <taxon>Clostridia</taxon>
        <taxon>Peptostreptococcales</taxon>
        <taxon>Anaerovoracaceae</taxon>
        <taxon>Lentihominibacter</taxon>
    </lineage>
</organism>
<dbReference type="Pfam" id="PF05673">
    <property type="entry name" value="DUF815"/>
    <property type="match status" value="1"/>
</dbReference>
<dbReference type="Gene3D" id="3.40.50.300">
    <property type="entry name" value="P-loop containing nucleotide triphosphate hydrolases"/>
    <property type="match status" value="1"/>
</dbReference>
<reference evidence="2" key="1">
    <citation type="submission" date="2020-08" db="EMBL/GenBank/DDBJ databases">
        <authorList>
            <person name="Liu C."/>
            <person name="Sun Q."/>
        </authorList>
    </citation>
    <scope>NUCLEOTIDE SEQUENCE</scope>
    <source>
        <strain evidence="2">BX16</strain>
    </source>
</reference>
<dbReference type="InterPro" id="IPR008533">
    <property type="entry name" value="DUF815"/>
</dbReference>
<dbReference type="EMBL" id="JACRWC010000112">
    <property type="protein sequence ID" value="MBC6000249.1"/>
    <property type="molecule type" value="Genomic_DNA"/>
</dbReference>
<sequence length="401" mass="45191">MKKKLQELKWKIDSLTVFSHIKNDDVIRRLHALLDAVDKYVPDKETDHAISLYSDFVSALYENTSDLTDYIHTLLLQDDNFYVKETAAGRSVPETIRQSAQQELLLLAEIAALTPADIREVLDYKGFLPEWTTHAADFQKEFEEKLKNITKTGYGIFAKYNFFRLDNGEIVPVAHPDHQSLDQLFGYERERNLILKNTQALTSGESASNMLLYGDAGTGKSSTIKAVAAALAPQGLRLIEVKKNQLYQIPQIMEELASNPLKFILFIDDLSFNGNDDNFSALKATLEGSISGCGDNVAIYATSNRRHLVKETFSDRTGDELHVNDTLQETMSLSARFGLTITFQKPDKDQYLTIVRSLAAEYGIEMDEGELFRKAEAYAIRKSGRSPRTAKQFIELLKIGI</sequence>
<dbReference type="Proteomes" id="UP000644115">
    <property type="component" value="Unassembled WGS sequence"/>
</dbReference>
<proteinExistence type="predicted"/>
<dbReference type="PANTHER" id="PTHR42935">
    <property type="entry name" value="SLR0930 PROTEIN"/>
    <property type="match status" value="1"/>
</dbReference>
<dbReference type="InterPro" id="IPR027417">
    <property type="entry name" value="P-loop_NTPase"/>
</dbReference>
<dbReference type="SMART" id="SM00382">
    <property type="entry name" value="AAA"/>
    <property type="match status" value="1"/>
</dbReference>
<evidence type="ECO:0000313" key="2">
    <source>
        <dbReference type="EMBL" id="MBC6000249.1"/>
    </source>
</evidence>
<keyword evidence="2" id="KW-0547">Nucleotide-binding</keyword>
<dbReference type="PANTHER" id="PTHR42935:SF1">
    <property type="entry name" value="SLR0930 PROTEIN"/>
    <property type="match status" value="1"/>
</dbReference>
<dbReference type="RefSeq" id="WP_249287558.1">
    <property type="nucleotide sequence ID" value="NZ_JACRWC010000112.1"/>
</dbReference>
<accession>A0A923SME0</accession>
<comment type="caution">
    <text evidence="2">The sequence shown here is derived from an EMBL/GenBank/DDBJ whole genome shotgun (WGS) entry which is preliminary data.</text>
</comment>
<dbReference type="InterPro" id="IPR003593">
    <property type="entry name" value="AAA+_ATPase"/>
</dbReference>
<gene>
    <name evidence="2" type="ORF">H8876_09580</name>
</gene>
<dbReference type="SUPFAM" id="SSF52540">
    <property type="entry name" value="P-loop containing nucleoside triphosphate hydrolases"/>
    <property type="match status" value="1"/>
</dbReference>
<feature type="domain" description="AAA+ ATPase" evidence="1">
    <location>
        <begin position="206"/>
        <end position="327"/>
    </location>
</feature>
<evidence type="ECO:0000259" key="1">
    <source>
        <dbReference type="SMART" id="SM00382"/>
    </source>
</evidence>
<keyword evidence="2" id="KW-0067">ATP-binding</keyword>
<dbReference type="CDD" id="cd00009">
    <property type="entry name" value="AAA"/>
    <property type="match status" value="1"/>
</dbReference>
<dbReference type="AlphaFoldDB" id="A0A923SME0"/>
<dbReference type="GO" id="GO:0005524">
    <property type="term" value="F:ATP binding"/>
    <property type="evidence" value="ECO:0007669"/>
    <property type="project" value="UniProtKB-KW"/>
</dbReference>
<name>A0A923SME0_9FIRM</name>
<protein>
    <submittedName>
        <fullName evidence="2">ATP-binding protein</fullName>
    </submittedName>
</protein>